<sequence>MSFDQTGRHSRSRSPRSPYDFTSYPLKIGIPLEHASQISDPELINRIRSDTKVDISFMDKVPGFDEALVSIESNSVSSKINAMSMIIDELAGLKDYSEFTTTILIPDAAVSSIIGRSGQQIQAIQRQSDANVSVIDKASSLKDRIIKIKGRPNNIKDAAEKIYRIVMERKISSPRRERKPPSPVKRIEGPSLNFLLPSDIASSIVRRARSDFNLEAFTGKEVGNSETIATVKGAPADIEDAIFEFILGLRELNDAFKLVVDTESSLGSTSFINDLSDKFTTATIRIERAGDKKIIIISGSKRTKEDIIRTFIVKLESKRHRTPDRRSPRSSHGRGESPRRKYQSSINVTIPDMLVARLIGKGGENVKSIMNKTGCNISFQKPETSDVKTPDGVPARICTFKGTPSSIADGVKILLDQVISLARQ</sequence>
<evidence type="ECO:0000313" key="6">
    <source>
        <dbReference type="Proteomes" id="UP001162131"/>
    </source>
</evidence>
<name>A0AAU9J5P9_9CILI</name>
<gene>
    <name evidence="5" type="ORF">BSTOLATCC_MIC27692</name>
</gene>
<dbReference type="GO" id="GO:0003723">
    <property type="term" value="F:RNA binding"/>
    <property type="evidence" value="ECO:0007669"/>
    <property type="project" value="UniProtKB-UniRule"/>
</dbReference>
<dbReference type="EMBL" id="CAJZBQ010000027">
    <property type="protein sequence ID" value="CAG9321124.1"/>
    <property type="molecule type" value="Genomic_DNA"/>
</dbReference>
<dbReference type="AlphaFoldDB" id="A0AAU9J5P9"/>
<organism evidence="5 6">
    <name type="scientific">Blepharisma stoltei</name>
    <dbReference type="NCBI Taxonomy" id="1481888"/>
    <lineage>
        <taxon>Eukaryota</taxon>
        <taxon>Sar</taxon>
        <taxon>Alveolata</taxon>
        <taxon>Ciliophora</taxon>
        <taxon>Postciliodesmatophora</taxon>
        <taxon>Heterotrichea</taxon>
        <taxon>Heterotrichida</taxon>
        <taxon>Blepharismidae</taxon>
        <taxon>Blepharisma</taxon>
    </lineage>
</organism>
<dbReference type="Gene3D" id="3.30.310.210">
    <property type="match status" value="1"/>
</dbReference>
<dbReference type="SMART" id="SM00322">
    <property type="entry name" value="KH"/>
    <property type="match status" value="2"/>
</dbReference>
<dbReference type="Pfam" id="PF00013">
    <property type="entry name" value="KH_1"/>
    <property type="match status" value="2"/>
</dbReference>
<evidence type="ECO:0000256" key="3">
    <source>
        <dbReference type="SAM" id="MobiDB-lite"/>
    </source>
</evidence>
<dbReference type="InterPro" id="IPR004088">
    <property type="entry name" value="KH_dom_type_1"/>
</dbReference>
<dbReference type="InterPro" id="IPR036612">
    <property type="entry name" value="KH_dom_type_1_sf"/>
</dbReference>
<evidence type="ECO:0000313" key="5">
    <source>
        <dbReference type="EMBL" id="CAG9321124.1"/>
    </source>
</evidence>
<dbReference type="Proteomes" id="UP001162131">
    <property type="component" value="Unassembled WGS sequence"/>
</dbReference>
<keyword evidence="6" id="KW-1185">Reference proteome</keyword>
<dbReference type="InterPro" id="IPR004087">
    <property type="entry name" value="KH_dom"/>
</dbReference>
<dbReference type="PANTHER" id="PTHR10288">
    <property type="entry name" value="KH DOMAIN CONTAINING RNA BINDING PROTEIN"/>
    <property type="match status" value="1"/>
</dbReference>
<feature type="domain" description="K Homology" evidence="4">
    <location>
        <begin position="97"/>
        <end position="167"/>
    </location>
</feature>
<dbReference type="CDD" id="cd00105">
    <property type="entry name" value="KH-I"/>
    <property type="match status" value="1"/>
</dbReference>
<evidence type="ECO:0000256" key="2">
    <source>
        <dbReference type="PROSITE-ProRule" id="PRU00117"/>
    </source>
</evidence>
<feature type="region of interest" description="Disordered" evidence="3">
    <location>
        <begin position="1"/>
        <end position="20"/>
    </location>
</feature>
<keyword evidence="2" id="KW-0694">RNA-binding</keyword>
<feature type="domain" description="K Homology" evidence="4">
    <location>
        <begin position="342"/>
        <end position="419"/>
    </location>
</feature>
<dbReference type="PROSITE" id="PS50084">
    <property type="entry name" value="KH_TYPE_1"/>
    <property type="match status" value="2"/>
</dbReference>
<evidence type="ECO:0000259" key="4">
    <source>
        <dbReference type="SMART" id="SM00322"/>
    </source>
</evidence>
<feature type="region of interest" description="Disordered" evidence="3">
    <location>
        <begin position="318"/>
        <end position="343"/>
    </location>
</feature>
<accession>A0AAU9J5P9</accession>
<comment type="caution">
    <text evidence="5">The sequence shown here is derived from an EMBL/GenBank/DDBJ whole genome shotgun (WGS) entry which is preliminary data.</text>
</comment>
<dbReference type="Gene3D" id="3.30.1370.10">
    <property type="entry name" value="K Homology domain, type 1"/>
    <property type="match status" value="1"/>
</dbReference>
<dbReference type="SUPFAM" id="SSF54791">
    <property type="entry name" value="Eukaryotic type KH-domain (KH-domain type I)"/>
    <property type="match status" value="2"/>
</dbReference>
<proteinExistence type="predicted"/>
<reference evidence="5" key="1">
    <citation type="submission" date="2021-09" db="EMBL/GenBank/DDBJ databases">
        <authorList>
            <consortium name="AG Swart"/>
            <person name="Singh M."/>
            <person name="Singh A."/>
            <person name="Seah K."/>
            <person name="Emmerich C."/>
        </authorList>
    </citation>
    <scope>NUCLEOTIDE SEQUENCE</scope>
    <source>
        <strain evidence="5">ATCC30299</strain>
    </source>
</reference>
<evidence type="ECO:0000256" key="1">
    <source>
        <dbReference type="ARBA" id="ARBA00022737"/>
    </source>
</evidence>
<protein>
    <recommendedName>
        <fullName evidence="4">K Homology domain-containing protein</fullName>
    </recommendedName>
</protein>
<keyword evidence="1" id="KW-0677">Repeat</keyword>
<feature type="compositionally biased region" description="Basic residues" evidence="3">
    <location>
        <begin position="318"/>
        <end position="332"/>
    </location>
</feature>